<dbReference type="GO" id="GO:0071281">
    <property type="term" value="P:cellular response to iron ion"/>
    <property type="evidence" value="ECO:0007669"/>
    <property type="project" value="TreeGrafter"/>
</dbReference>
<comment type="caution">
    <text evidence="6">The sequence shown here is derived from an EMBL/GenBank/DDBJ whole genome shotgun (WGS) entry which is preliminary data.</text>
</comment>
<evidence type="ECO:0000313" key="6">
    <source>
        <dbReference type="EMBL" id="KUG51153.1"/>
    </source>
</evidence>
<accession>A0A0W8I0K1</accession>
<dbReference type="InterPro" id="IPR054828">
    <property type="entry name" value="Vit_B12_bind_prot"/>
</dbReference>
<dbReference type="EMBL" id="LQBL01000033">
    <property type="protein sequence ID" value="KUG51153.1"/>
    <property type="molecule type" value="Genomic_DNA"/>
</dbReference>
<dbReference type="RefSeq" id="WP_058892698.1">
    <property type="nucleotide sequence ID" value="NZ_LQBL01000033.1"/>
</dbReference>
<dbReference type="InterPro" id="IPR002491">
    <property type="entry name" value="ABC_transptr_periplasmic_BD"/>
</dbReference>
<feature type="region of interest" description="Disordered" evidence="3">
    <location>
        <begin position="24"/>
        <end position="69"/>
    </location>
</feature>
<organism evidence="6 7">
    <name type="scientific">Serinicoccus chungangensis</name>
    <dbReference type="NCBI Taxonomy" id="767452"/>
    <lineage>
        <taxon>Bacteria</taxon>
        <taxon>Bacillati</taxon>
        <taxon>Actinomycetota</taxon>
        <taxon>Actinomycetes</taxon>
        <taxon>Micrococcales</taxon>
        <taxon>Ornithinimicrobiaceae</taxon>
        <taxon>Serinicoccus</taxon>
    </lineage>
</organism>
<protein>
    <submittedName>
        <fullName evidence="6">ABC transporter substrate-binding protein</fullName>
    </submittedName>
</protein>
<dbReference type="SUPFAM" id="SSF53807">
    <property type="entry name" value="Helical backbone' metal receptor"/>
    <property type="match status" value="1"/>
</dbReference>
<name>A0A0W8I0K1_9MICO</name>
<reference evidence="6 7" key="1">
    <citation type="submission" date="2015-12" db="EMBL/GenBank/DDBJ databases">
        <title>Serinicoccus chungangenesis strain CD08_5 genome sequencing and assembly.</title>
        <authorList>
            <person name="Chander A.M."/>
            <person name="Kaur G."/>
            <person name="Nair G.R."/>
            <person name="Dhawan D.K."/>
            <person name="Kochhar R.K."/>
            <person name="Mayilraj S."/>
            <person name="Bhadada S.K."/>
        </authorList>
    </citation>
    <scope>NUCLEOTIDE SEQUENCE [LARGE SCALE GENOMIC DNA]</scope>
    <source>
        <strain evidence="6 7">CD08_5</strain>
    </source>
</reference>
<dbReference type="Proteomes" id="UP000054837">
    <property type="component" value="Unassembled WGS sequence"/>
</dbReference>
<feature type="signal peptide" evidence="4">
    <location>
        <begin position="1"/>
        <end position="20"/>
    </location>
</feature>
<sequence>MSIRHPFRLACALALGLTLAACGGGTTDDASEDTAAEQTDDGSAAGEEDSGDDAASSEDMGEMADPGSFPVTVDTVAGEVTIEEQPQRIVSLSPSATEILFAIGAGDQVVAADAFSTYPEEAPTTDLSGYEPNVEAIAGYEPDLVVISGDTADLTASLEALDIPVIDNPAPTTIEEGWDGMAMLGIATGHPDETADTVADLRQQVEEAFADAPEGVEGLRVYHELDETFFSASSTSFIGDVYDQFGAVNIADEADADGTGYPQLTEEAIIEADPQLIVITDQVSYTAEDVANRPGWSEVAAVQDGNIVTVSADISSRWGPRLPQLVSTLADAMSQVDEPANG</sequence>
<evidence type="ECO:0000256" key="4">
    <source>
        <dbReference type="SAM" id="SignalP"/>
    </source>
</evidence>
<comment type="similarity">
    <text evidence="1">Belongs to the bacterial solute-binding protein 8 family.</text>
</comment>
<feature type="domain" description="Fe/B12 periplasmic-binding" evidence="5">
    <location>
        <begin position="88"/>
        <end position="341"/>
    </location>
</feature>
<dbReference type="CDD" id="cd01143">
    <property type="entry name" value="YvrC"/>
    <property type="match status" value="1"/>
</dbReference>
<feature type="chain" id="PRO_5038901039" evidence="4">
    <location>
        <begin position="21"/>
        <end position="342"/>
    </location>
</feature>
<keyword evidence="2 4" id="KW-0732">Signal</keyword>
<evidence type="ECO:0000313" key="7">
    <source>
        <dbReference type="Proteomes" id="UP000054837"/>
    </source>
</evidence>
<dbReference type="NCBIfam" id="NF038402">
    <property type="entry name" value="TroA_like"/>
    <property type="match status" value="1"/>
</dbReference>
<evidence type="ECO:0000259" key="5">
    <source>
        <dbReference type="PROSITE" id="PS50983"/>
    </source>
</evidence>
<dbReference type="PROSITE" id="PS51257">
    <property type="entry name" value="PROKAR_LIPOPROTEIN"/>
    <property type="match status" value="1"/>
</dbReference>
<evidence type="ECO:0000256" key="2">
    <source>
        <dbReference type="ARBA" id="ARBA00022729"/>
    </source>
</evidence>
<evidence type="ECO:0000256" key="3">
    <source>
        <dbReference type="SAM" id="MobiDB-lite"/>
    </source>
</evidence>
<proteinExistence type="inferred from homology"/>
<dbReference type="PANTHER" id="PTHR30535">
    <property type="entry name" value="VITAMIN B12-BINDING PROTEIN"/>
    <property type="match status" value="1"/>
</dbReference>
<dbReference type="PANTHER" id="PTHR30535:SF34">
    <property type="entry name" value="MOLYBDATE-BINDING PROTEIN MOLA"/>
    <property type="match status" value="1"/>
</dbReference>
<dbReference type="InterPro" id="IPR050902">
    <property type="entry name" value="ABC_Transporter_SBP"/>
</dbReference>
<dbReference type="Gene3D" id="3.40.50.1980">
    <property type="entry name" value="Nitrogenase molybdenum iron protein domain"/>
    <property type="match status" value="2"/>
</dbReference>
<dbReference type="AlphaFoldDB" id="A0A0W8I0K1"/>
<dbReference type="OrthoDB" id="6495095at2"/>
<gene>
    <name evidence="6" type="ORF">AVL62_13000</name>
</gene>
<dbReference type="STRING" id="767452.AVL62_13000"/>
<feature type="compositionally biased region" description="Acidic residues" evidence="3">
    <location>
        <begin position="29"/>
        <end position="62"/>
    </location>
</feature>
<evidence type="ECO:0000256" key="1">
    <source>
        <dbReference type="ARBA" id="ARBA00008814"/>
    </source>
</evidence>
<dbReference type="PROSITE" id="PS50983">
    <property type="entry name" value="FE_B12_PBP"/>
    <property type="match status" value="1"/>
</dbReference>
<dbReference type="Pfam" id="PF01497">
    <property type="entry name" value="Peripla_BP_2"/>
    <property type="match status" value="1"/>
</dbReference>
<keyword evidence="7" id="KW-1185">Reference proteome</keyword>